<feature type="compositionally biased region" description="Basic and acidic residues" evidence="8">
    <location>
        <begin position="659"/>
        <end position="670"/>
    </location>
</feature>
<evidence type="ECO:0000256" key="7">
    <source>
        <dbReference type="ARBA" id="ARBA00022807"/>
    </source>
</evidence>
<keyword evidence="4" id="KW-0645">Protease</keyword>
<feature type="compositionally biased region" description="Low complexity" evidence="8">
    <location>
        <begin position="570"/>
        <end position="583"/>
    </location>
</feature>
<evidence type="ECO:0000256" key="4">
    <source>
        <dbReference type="ARBA" id="ARBA00022670"/>
    </source>
</evidence>
<feature type="compositionally biased region" description="Low complexity" evidence="8">
    <location>
        <begin position="133"/>
        <end position="147"/>
    </location>
</feature>
<dbReference type="EMBL" id="CP141881">
    <property type="protein sequence ID" value="WRT63264.1"/>
    <property type="molecule type" value="Genomic_DNA"/>
</dbReference>
<dbReference type="GeneID" id="87952298"/>
<feature type="compositionally biased region" description="Low complexity" evidence="8">
    <location>
        <begin position="105"/>
        <end position="125"/>
    </location>
</feature>
<sequence length="712" mass="79187">MTTLITPLPSLDDNNLLSSMLDNPISWDQGIHRQSTKELNSLRIVKNGPQSPPSSFQRLINGKPSTPKSDSSPASDPGSDGEDEKIGINGNDQSSGSPSQPPRSIPQQQQLTPKQSQSQASSSKLPPQPTPALTPTSTSTSRISDSTPLTTKINPEDLYTIPIDSIWPEPIASLKRPAAGLHNPSMACYANATLQVLLHTPPVLKIAIEHDEARCSRHTKNMFCMLCELREMAIGSHWDTRRAYIPHVHNYLKYIKKGFSKNRQEDTHEFFRFVTDALQVTALTGQPKDLPEKIKHSSWVYKVWGGKVRSRVVCSRCNKPSDTFDWFLDLSLDVNKAGQKSIKNMMNGFTREDKLEGDNKYHCDNCKAKANATKTFKIDQAPPILTLHLKRFSVDYNSYSGRARANKFNGPIEYSEFLDIAPYMVDPKAGGTTYRLFGVTCHRGVELRFGHYTSYVKGPHGQWYEADDDDMTPVKLSQVLGDKTAYLLSYIRVSDGSMPTPTSTQKTNGSTDGHLPSPTTPKIGDKRSRQDGEEDIEEEEVEEKEVNILKPRKSINGFIESQKPMTIRKSTPPQSRPSTSQQGQEEKDLSLPPPLPTPTKFGSLLPPKQTSSSPKIYAPKPIPPNQFYNHSTKSPISRPPHPRPDSSSISSQSNSVKMSKKDLKKMARFEKKNKKKLGSSHSHGHGNGNPYKAATLGSKESKTKWGKMKGRS</sequence>
<feature type="region of interest" description="Disordered" evidence="8">
    <location>
        <begin position="494"/>
        <end position="712"/>
    </location>
</feature>
<feature type="compositionally biased region" description="Polar residues" evidence="8">
    <location>
        <begin position="497"/>
        <end position="511"/>
    </location>
</feature>
<dbReference type="InterPro" id="IPR050164">
    <property type="entry name" value="Peptidase_C19"/>
</dbReference>
<feature type="region of interest" description="Disordered" evidence="8">
    <location>
        <begin position="44"/>
        <end position="153"/>
    </location>
</feature>
<comment type="similarity">
    <text evidence="2">Belongs to the peptidase C19 family.</text>
</comment>
<feature type="compositionally biased region" description="Basic residues" evidence="8">
    <location>
        <begin position="671"/>
        <end position="684"/>
    </location>
</feature>
<evidence type="ECO:0000256" key="1">
    <source>
        <dbReference type="ARBA" id="ARBA00000707"/>
    </source>
</evidence>
<feature type="compositionally biased region" description="Acidic residues" evidence="8">
    <location>
        <begin position="532"/>
        <end position="543"/>
    </location>
</feature>
<keyword evidence="5" id="KW-0833">Ubl conjugation pathway</keyword>
<dbReference type="RefSeq" id="XP_062788004.1">
    <property type="nucleotide sequence ID" value="XM_062931953.1"/>
</dbReference>
<accession>A0ABZ1CNE3</accession>
<organism evidence="10 11">
    <name type="scientific">Kwoniella shivajii</name>
    <dbReference type="NCBI Taxonomy" id="564305"/>
    <lineage>
        <taxon>Eukaryota</taxon>
        <taxon>Fungi</taxon>
        <taxon>Dikarya</taxon>
        <taxon>Basidiomycota</taxon>
        <taxon>Agaricomycotina</taxon>
        <taxon>Tremellomycetes</taxon>
        <taxon>Tremellales</taxon>
        <taxon>Cryptococcaceae</taxon>
        <taxon>Kwoniella</taxon>
    </lineage>
</organism>
<evidence type="ECO:0000256" key="5">
    <source>
        <dbReference type="ARBA" id="ARBA00022786"/>
    </source>
</evidence>
<dbReference type="PROSITE" id="PS50235">
    <property type="entry name" value="USP_3"/>
    <property type="match status" value="1"/>
</dbReference>
<dbReference type="InterPro" id="IPR001394">
    <property type="entry name" value="Peptidase_C19_UCH"/>
</dbReference>
<dbReference type="Gene3D" id="3.90.70.10">
    <property type="entry name" value="Cysteine proteinases"/>
    <property type="match status" value="1"/>
</dbReference>
<dbReference type="InterPro" id="IPR038765">
    <property type="entry name" value="Papain-like_cys_pep_sf"/>
</dbReference>
<evidence type="ECO:0000313" key="11">
    <source>
        <dbReference type="Proteomes" id="UP001329825"/>
    </source>
</evidence>
<evidence type="ECO:0000256" key="3">
    <source>
        <dbReference type="ARBA" id="ARBA00012759"/>
    </source>
</evidence>
<keyword evidence="11" id="KW-1185">Reference proteome</keyword>
<dbReference type="PANTHER" id="PTHR24006">
    <property type="entry name" value="UBIQUITIN CARBOXYL-TERMINAL HYDROLASE"/>
    <property type="match status" value="1"/>
</dbReference>
<dbReference type="EC" id="3.4.19.12" evidence="3"/>
<feature type="compositionally biased region" description="Low complexity" evidence="8">
    <location>
        <begin position="645"/>
        <end position="655"/>
    </location>
</feature>
<evidence type="ECO:0000256" key="8">
    <source>
        <dbReference type="SAM" id="MobiDB-lite"/>
    </source>
</evidence>
<proteinExistence type="inferred from homology"/>
<reference evidence="10 11" key="1">
    <citation type="submission" date="2024-01" db="EMBL/GenBank/DDBJ databases">
        <title>Comparative genomics of Cryptococcus and Kwoniella reveals pathogenesis evolution and contrasting modes of karyotype evolution via chromosome fusion or intercentromeric recombination.</title>
        <authorList>
            <person name="Coelho M.A."/>
            <person name="David-Palma M."/>
            <person name="Shea T."/>
            <person name="Bowers K."/>
            <person name="McGinley-Smith S."/>
            <person name="Mohammad A.W."/>
            <person name="Gnirke A."/>
            <person name="Yurkov A.M."/>
            <person name="Nowrousian M."/>
            <person name="Sun S."/>
            <person name="Cuomo C.A."/>
            <person name="Heitman J."/>
        </authorList>
    </citation>
    <scope>NUCLEOTIDE SEQUENCE [LARGE SCALE GENOMIC DNA]</scope>
    <source>
        <strain evidence="10">CBS 11374</strain>
    </source>
</reference>
<comment type="catalytic activity">
    <reaction evidence="1">
        <text>Thiol-dependent hydrolysis of ester, thioester, amide, peptide and isopeptide bonds formed by the C-terminal Gly of ubiquitin (a 76-residue protein attached to proteins as an intracellular targeting signal).</text>
        <dbReference type="EC" id="3.4.19.12"/>
    </reaction>
</comment>
<feature type="compositionally biased region" description="Low complexity" evidence="8">
    <location>
        <begin position="62"/>
        <end position="78"/>
    </location>
</feature>
<gene>
    <name evidence="10" type="ORF">IL334_000167</name>
</gene>
<dbReference type="Proteomes" id="UP001329825">
    <property type="component" value="Chromosome 1"/>
</dbReference>
<dbReference type="PANTHER" id="PTHR24006:SF758">
    <property type="entry name" value="UBIQUITIN CARBOXYL-TERMINAL HYDROLASE 36"/>
    <property type="match status" value="1"/>
</dbReference>
<dbReference type="PROSITE" id="PS00973">
    <property type="entry name" value="USP_2"/>
    <property type="match status" value="1"/>
</dbReference>
<dbReference type="InterPro" id="IPR028889">
    <property type="entry name" value="USP"/>
</dbReference>
<evidence type="ECO:0000256" key="6">
    <source>
        <dbReference type="ARBA" id="ARBA00022801"/>
    </source>
</evidence>
<protein>
    <recommendedName>
        <fullName evidence="3">ubiquitinyl hydrolase 1</fullName>
        <ecNumber evidence="3">3.4.19.12</ecNumber>
    </recommendedName>
</protein>
<keyword evidence="7" id="KW-0788">Thiol protease</keyword>
<evidence type="ECO:0000259" key="9">
    <source>
        <dbReference type="PROSITE" id="PS50235"/>
    </source>
</evidence>
<dbReference type="SUPFAM" id="SSF54001">
    <property type="entry name" value="Cysteine proteinases"/>
    <property type="match status" value="1"/>
</dbReference>
<dbReference type="Pfam" id="PF00443">
    <property type="entry name" value="UCH"/>
    <property type="match status" value="1"/>
</dbReference>
<evidence type="ECO:0000313" key="10">
    <source>
        <dbReference type="EMBL" id="WRT63264.1"/>
    </source>
</evidence>
<dbReference type="InterPro" id="IPR018200">
    <property type="entry name" value="USP_CS"/>
</dbReference>
<feature type="domain" description="USP" evidence="9">
    <location>
        <begin position="179"/>
        <end position="493"/>
    </location>
</feature>
<name>A0ABZ1CNE3_9TREE</name>
<keyword evidence="6" id="KW-0378">Hydrolase</keyword>
<evidence type="ECO:0000256" key="2">
    <source>
        <dbReference type="ARBA" id="ARBA00009085"/>
    </source>
</evidence>